<evidence type="ECO:0000313" key="2">
    <source>
        <dbReference type="Proteomes" id="UP001610446"/>
    </source>
</evidence>
<keyword evidence="2" id="KW-1185">Reference proteome</keyword>
<gene>
    <name evidence="1" type="ORF">BJY01DRAFT_251813</name>
</gene>
<protein>
    <submittedName>
        <fullName evidence="1">Uncharacterized protein</fullName>
    </submittedName>
</protein>
<sequence length="149" mass="16826">MSETMCTFNTLYECKELYPSTEEDYEIAGKMSAYRANSVKTLDPNRGDSYDSGDGEKLPHWEPKFSYAKHVAMKLEDAFEPVGVASREMVEFVMEYSPPANAVLNTVSILGFFESSPWAIDFWVGPELAVGEDIQREDGKFDDSGMHRI</sequence>
<accession>A0ABR4J9Y4</accession>
<comment type="caution">
    <text evidence="1">The sequence shown here is derived from an EMBL/GenBank/DDBJ whole genome shotgun (WGS) entry which is preliminary data.</text>
</comment>
<organism evidence="1 2">
    <name type="scientific">Aspergillus pseudoustus</name>
    <dbReference type="NCBI Taxonomy" id="1810923"/>
    <lineage>
        <taxon>Eukaryota</taxon>
        <taxon>Fungi</taxon>
        <taxon>Dikarya</taxon>
        <taxon>Ascomycota</taxon>
        <taxon>Pezizomycotina</taxon>
        <taxon>Eurotiomycetes</taxon>
        <taxon>Eurotiomycetidae</taxon>
        <taxon>Eurotiales</taxon>
        <taxon>Aspergillaceae</taxon>
        <taxon>Aspergillus</taxon>
        <taxon>Aspergillus subgen. Nidulantes</taxon>
    </lineage>
</organism>
<dbReference type="EMBL" id="JBFXLU010000172">
    <property type="protein sequence ID" value="KAL2836780.1"/>
    <property type="molecule type" value="Genomic_DNA"/>
</dbReference>
<name>A0ABR4J9Y4_9EURO</name>
<reference evidence="1 2" key="1">
    <citation type="submission" date="2024-07" db="EMBL/GenBank/DDBJ databases">
        <title>Section-level genome sequencing and comparative genomics of Aspergillus sections Usti and Cavernicolus.</title>
        <authorList>
            <consortium name="Lawrence Berkeley National Laboratory"/>
            <person name="Nybo J.L."/>
            <person name="Vesth T.C."/>
            <person name="Theobald S."/>
            <person name="Frisvad J.C."/>
            <person name="Larsen T.O."/>
            <person name="Kjaerboelling I."/>
            <person name="Rothschild-Mancinelli K."/>
            <person name="Lyhne E.K."/>
            <person name="Kogle M.E."/>
            <person name="Barry K."/>
            <person name="Clum A."/>
            <person name="Na H."/>
            <person name="Ledsgaard L."/>
            <person name="Lin J."/>
            <person name="Lipzen A."/>
            <person name="Kuo A."/>
            <person name="Riley R."/>
            <person name="Mondo S."/>
            <person name="Labutti K."/>
            <person name="Haridas S."/>
            <person name="Pangalinan J."/>
            <person name="Salamov A.A."/>
            <person name="Simmons B.A."/>
            <person name="Magnuson J.K."/>
            <person name="Chen J."/>
            <person name="Drula E."/>
            <person name="Henrissat B."/>
            <person name="Wiebenga A."/>
            <person name="Lubbers R.J."/>
            <person name="Gomes A.C."/>
            <person name="Makela M.R."/>
            <person name="Stajich J."/>
            <person name="Grigoriev I.V."/>
            <person name="Mortensen U.H."/>
            <person name="De Vries R.P."/>
            <person name="Baker S.E."/>
            <person name="Andersen M.R."/>
        </authorList>
    </citation>
    <scope>NUCLEOTIDE SEQUENCE [LARGE SCALE GENOMIC DNA]</scope>
    <source>
        <strain evidence="1 2">CBS 123904</strain>
    </source>
</reference>
<dbReference type="Proteomes" id="UP001610446">
    <property type="component" value="Unassembled WGS sequence"/>
</dbReference>
<evidence type="ECO:0000313" key="1">
    <source>
        <dbReference type="EMBL" id="KAL2836780.1"/>
    </source>
</evidence>
<proteinExistence type="predicted"/>